<keyword evidence="4" id="KW-0238">DNA-binding</keyword>
<comment type="similarity">
    <text evidence="1">Belongs to the site-specific recombinase resolvase family.</text>
</comment>
<organism evidence="10 11">
    <name type="scientific">Burkholderia stagnalis</name>
    <dbReference type="NCBI Taxonomy" id="1503054"/>
    <lineage>
        <taxon>Bacteria</taxon>
        <taxon>Pseudomonadati</taxon>
        <taxon>Pseudomonadota</taxon>
        <taxon>Betaproteobacteria</taxon>
        <taxon>Burkholderiales</taxon>
        <taxon>Burkholderiaceae</taxon>
        <taxon>Burkholderia</taxon>
        <taxon>Burkholderia cepacia complex</taxon>
    </lineage>
</organism>
<keyword evidence="5" id="KW-0233">DNA recombination</keyword>
<comment type="caution">
    <text evidence="10">The sequence shown here is derived from an EMBL/GenBank/DDBJ whole genome shotgun (WGS) entry which is preliminary data.</text>
</comment>
<dbReference type="SUPFAM" id="SSF53041">
    <property type="entry name" value="Resolvase-like"/>
    <property type="match status" value="1"/>
</dbReference>
<proteinExistence type="inferred from homology"/>
<accession>A0A6L3MWS0</accession>
<dbReference type="InterPro" id="IPR006118">
    <property type="entry name" value="Recombinase_CS"/>
</dbReference>
<evidence type="ECO:0000256" key="2">
    <source>
        <dbReference type="ARBA" id="ARBA00022908"/>
    </source>
</evidence>
<dbReference type="Gene3D" id="3.40.50.1390">
    <property type="entry name" value="Resolvase, N-terminal catalytic domain"/>
    <property type="match status" value="1"/>
</dbReference>
<evidence type="ECO:0000256" key="8">
    <source>
        <dbReference type="SAM" id="MobiDB-lite"/>
    </source>
</evidence>
<evidence type="ECO:0000256" key="4">
    <source>
        <dbReference type="ARBA" id="ARBA00023125"/>
    </source>
</evidence>
<dbReference type="PROSITE" id="PS51736">
    <property type="entry name" value="RECOMBINASES_3"/>
    <property type="match status" value="1"/>
</dbReference>
<evidence type="ECO:0000256" key="6">
    <source>
        <dbReference type="PIRSR" id="PIRSR606118-50"/>
    </source>
</evidence>
<protein>
    <submittedName>
        <fullName evidence="10">Recombinase family protein</fullName>
    </submittedName>
</protein>
<evidence type="ECO:0000256" key="1">
    <source>
        <dbReference type="ARBA" id="ARBA00009913"/>
    </source>
</evidence>
<dbReference type="InterPro" id="IPR006119">
    <property type="entry name" value="Resolv_N"/>
</dbReference>
<dbReference type="FunFam" id="3.40.50.1390:FF:000001">
    <property type="entry name" value="DNA recombinase"/>
    <property type="match status" value="1"/>
</dbReference>
<gene>
    <name evidence="10" type="ORF">F7R25_19515</name>
</gene>
<dbReference type="AlphaFoldDB" id="A0A6L3MWS0"/>
<dbReference type="GO" id="GO:0003677">
    <property type="term" value="F:DNA binding"/>
    <property type="evidence" value="ECO:0007669"/>
    <property type="project" value="UniProtKB-KW"/>
</dbReference>
<dbReference type="PANTHER" id="PTHR30461">
    <property type="entry name" value="DNA-INVERTASE FROM LAMBDOID PROPHAGE"/>
    <property type="match status" value="1"/>
</dbReference>
<evidence type="ECO:0000259" key="9">
    <source>
        <dbReference type="PROSITE" id="PS51736"/>
    </source>
</evidence>
<dbReference type="SMART" id="SM00857">
    <property type="entry name" value="Resolvase"/>
    <property type="match status" value="1"/>
</dbReference>
<dbReference type="GO" id="GO:0015074">
    <property type="term" value="P:DNA integration"/>
    <property type="evidence" value="ECO:0007669"/>
    <property type="project" value="UniProtKB-KW"/>
</dbReference>
<name>A0A6L3MWS0_9BURK</name>
<dbReference type="GO" id="GO:0000150">
    <property type="term" value="F:DNA strand exchange activity"/>
    <property type="evidence" value="ECO:0007669"/>
    <property type="project" value="UniProtKB-KW"/>
</dbReference>
<reference evidence="10 11" key="1">
    <citation type="submission" date="2019-09" db="EMBL/GenBank/DDBJ databases">
        <title>Draft genome sequences of 48 bacterial type strains from the CCUG.</title>
        <authorList>
            <person name="Tunovic T."/>
            <person name="Pineiro-Iglesias B."/>
            <person name="Unosson C."/>
            <person name="Inganas E."/>
            <person name="Ohlen M."/>
            <person name="Cardew S."/>
            <person name="Jensie-Markopoulos S."/>
            <person name="Salva-Serra F."/>
            <person name="Jaen-Luchoro D."/>
            <person name="Karlsson R."/>
            <person name="Svensson-Stadler L."/>
            <person name="Chun J."/>
            <person name="Moore E."/>
        </authorList>
    </citation>
    <scope>NUCLEOTIDE SEQUENCE [LARGE SCALE GENOMIC DNA]</scope>
    <source>
        <strain evidence="10 11">CCUG 65686</strain>
    </source>
</reference>
<keyword evidence="2" id="KW-0229">DNA integration</keyword>
<dbReference type="PROSITE" id="PS00397">
    <property type="entry name" value="RECOMBINASES_1"/>
    <property type="match status" value="1"/>
</dbReference>
<keyword evidence="3" id="KW-0230">DNA invertase</keyword>
<sequence>MKIGYARVSTDEQHLDLQLHALQQSGCDQIFSDRGMSGARTDRPGLRQALAAIQPGDTLTVWKLDRLGRSLGHLVTIIGDLDRSGVRVVSLTEAIDTRSSAGRFTFHLIAALAEFERSLISERTRAGLAAARRRGRKPGRPAVLDAQKLEKARALLAYKSEVAVARILNVHQRTLRRKLEVTCDGNEPSSAKQDAPHDPAHLTGPATPLLEYSWCRQEIFEVENTATSGFYRSRAQWRRIKLLSPGKKPRMSVGVSVPPSRAIALQYALRWK</sequence>
<evidence type="ECO:0000256" key="3">
    <source>
        <dbReference type="ARBA" id="ARBA00023100"/>
    </source>
</evidence>
<evidence type="ECO:0000256" key="7">
    <source>
        <dbReference type="PROSITE-ProRule" id="PRU10137"/>
    </source>
</evidence>
<dbReference type="Proteomes" id="UP000473470">
    <property type="component" value="Unassembled WGS sequence"/>
</dbReference>
<feature type="region of interest" description="Disordered" evidence="8">
    <location>
        <begin position="183"/>
        <end position="202"/>
    </location>
</feature>
<dbReference type="RefSeq" id="WP_081069929.1">
    <property type="nucleotide sequence ID" value="NZ_CABVPM010000024.1"/>
</dbReference>
<evidence type="ECO:0000313" key="10">
    <source>
        <dbReference type="EMBL" id="KAB0636409.1"/>
    </source>
</evidence>
<evidence type="ECO:0000313" key="11">
    <source>
        <dbReference type="Proteomes" id="UP000473470"/>
    </source>
</evidence>
<dbReference type="InterPro" id="IPR036162">
    <property type="entry name" value="Resolvase-like_N_sf"/>
</dbReference>
<dbReference type="CDD" id="cd03768">
    <property type="entry name" value="SR_ResInv"/>
    <property type="match status" value="1"/>
</dbReference>
<dbReference type="PANTHER" id="PTHR30461:SF2">
    <property type="entry name" value="SERINE RECOMBINASE PINE-RELATED"/>
    <property type="match status" value="1"/>
</dbReference>
<dbReference type="EMBL" id="VZOK01000028">
    <property type="protein sequence ID" value="KAB0636409.1"/>
    <property type="molecule type" value="Genomic_DNA"/>
</dbReference>
<feature type="domain" description="Resolvase/invertase-type recombinase catalytic" evidence="9">
    <location>
        <begin position="1"/>
        <end position="135"/>
    </location>
</feature>
<dbReference type="Pfam" id="PF00239">
    <property type="entry name" value="Resolvase"/>
    <property type="match status" value="1"/>
</dbReference>
<evidence type="ECO:0000256" key="5">
    <source>
        <dbReference type="ARBA" id="ARBA00023172"/>
    </source>
</evidence>
<dbReference type="InterPro" id="IPR050639">
    <property type="entry name" value="SSR_resolvase"/>
</dbReference>
<feature type="active site" description="O-(5'-phospho-DNA)-serine intermediate" evidence="6 7">
    <location>
        <position position="9"/>
    </location>
</feature>